<dbReference type="SUPFAM" id="SSF53448">
    <property type="entry name" value="Nucleotide-diphospho-sugar transferases"/>
    <property type="match status" value="1"/>
</dbReference>
<evidence type="ECO:0000313" key="1">
    <source>
        <dbReference type="EMBL" id="PJE66763.1"/>
    </source>
</evidence>
<protein>
    <recommendedName>
        <fullName evidence="3">Hemolytic protein HlpA-like protein</fullName>
    </recommendedName>
</protein>
<evidence type="ECO:0008006" key="3">
    <source>
        <dbReference type="Google" id="ProtNLM"/>
    </source>
</evidence>
<sequence>KVKVNIDEFQSAHKDIELITSYSHKNIGLKRNIVDGLTKVFSNESAAIIIEDDCLPTLDFFRFTNDMLLKYQDDQMVMSVNGTSTGGDFEHSYDFSQYPQCWGWATWARSWQLYDANLSSFDSDSWTKLSHKRGFSPLLSWYWQTMLTMVKVGWINTWDFQWSFTHFLYHGLSIAPSVNLIKNIGFDGAATNTKTKTRVADIKTTLLSWPLNHPSKIMENQSVSRRAVKDFYLNPVAILGMLRQYIYWKWSIYAHRH</sequence>
<accession>A0A2M8L1E7</accession>
<feature type="non-terminal residue" evidence="1">
    <location>
        <position position="1"/>
    </location>
</feature>
<dbReference type="Proteomes" id="UP000229766">
    <property type="component" value="Unassembled WGS sequence"/>
</dbReference>
<gene>
    <name evidence="1" type="ORF">COU93_02500</name>
</gene>
<dbReference type="InterPro" id="IPR029044">
    <property type="entry name" value="Nucleotide-diphossugar_trans"/>
</dbReference>
<dbReference type="AlphaFoldDB" id="A0A2M8L1E7"/>
<comment type="caution">
    <text evidence="1">The sequence shown here is derived from an EMBL/GenBank/DDBJ whole genome shotgun (WGS) entry which is preliminary data.</text>
</comment>
<name>A0A2M8L1E7_9BACT</name>
<evidence type="ECO:0000313" key="2">
    <source>
        <dbReference type="Proteomes" id="UP000229766"/>
    </source>
</evidence>
<organism evidence="1 2">
    <name type="scientific">Candidatus Shapirobacteria bacterium CG10_big_fil_rev_8_21_14_0_10_36_6</name>
    <dbReference type="NCBI Taxonomy" id="1974886"/>
    <lineage>
        <taxon>Bacteria</taxon>
        <taxon>Candidatus Shapironibacteriota</taxon>
    </lineage>
</organism>
<proteinExistence type="predicted"/>
<reference evidence="2" key="1">
    <citation type="submission" date="2017-09" db="EMBL/GenBank/DDBJ databases">
        <title>Depth-based differentiation of microbial function through sediment-hosted aquifers and enrichment of novel symbionts in the deep terrestrial subsurface.</title>
        <authorList>
            <person name="Probst A.J."/>
            <person name="Ladd B."/>
            <person name="Jarett J.K."/>
            <person name="Geller-Mcgrath D.E."/>
            <person name="Sieber C.M.K."/>
            <person name="Emerson J.B."/>
            <person name="Anantharaman K."/>
            <person name="Thomas B.C."/>
            <person name="Malmstrom R."/>
            <person name="Stieglmeier M."/>
            <person name="Klingl A."/>
            <person name="Woyke T."/>
            <person name="Ryan C.M."/>
            <person name="Banfield J.F."/>
        </authorList>
    </citation>
    <scope>NUCLEOTIDE SEQUENCE [LARGE SCALE GENOMIC DNA]</scope>
</reference>
<dbReference type="Gene3D" id="3.90.550.10">
    <property type="entry name" value="Spore Coat Polysaccharide Biosynthesis Protein SpsA, Chain A"/>
    <property type="match status" value="1"/>
</dbReference>
<dbReference type="EMBL" id="PFEI01000143">
    <property type="protein sequence ID" value="PJE66763.1"/>
    <property type="molecule type" value="Genomic_DNA"/>
</dbReference>